<dbReference type="SUPFAM" id="SSF46911">
    <property type="entry name" value="Ribosomal protein S18"/>
    <property type="match status" value="1"/>
</dbReference>
<gene>
    <name evidence="6" type="ORF">METZ01_LOCUS31279</name>
</gene>
<keyword evidence="4" id="KW-0687">Ribonucleoprotein</keyword>
<dbReference type="GO" id="GO:0022627">
    <property type="term" value="C:cytosolic small ribosomal subunit"/>
    <property type="evidence" value="ECO:0007669"/>
    <property type="project" value="TreeGrafter"/>
</dbReference>
<evidence type="ECO:0000256" key="5">
    <source>
        <dbReference type="SAM" id="MobiDB-lite"/>
    </source>
</evidence>
<dbReference type="EMBL" id="UINC01001353">
    <property type="protein sequence ID" value="SUZ78425.1"/>
    <property type="molecule type" value="Genomic_DNA"/>
</dbReference>
<dbReference type="PANTHER" id="PTHR13479">
    <property type="entry name" value="30S RIBOSOMAL PROTEIN S18"/>
    <property type="match status" value="1"/>
</dbReference>
<name>A0A381QGI1_9ZZZZ</name>
<dbReference type="Gene3D" id="3.30.70.60">
    <property type="match status" value="1"/>
</dbReference>
<evidence type="ECO:0000256" key="4">
    <source>
        <dbReference type="ARBA" id="ARBA00023274"/>
    </source>
</evidence>
<keyword evidence="3" id="KW-0689">Ribosomal protein</keyword>
<accession>A0A381QGI1</accession>
<organism evidence="6">
    <name type="scientific">marine metagenome</name>
    <dbReference type="NCBI Taxonomy" id="408172"/>
    <lineage>
        <taxon>unclassified sequences</taxon>
        <taxon>metagenomes</taxon>
        <taxon>ecological metagenomes</taxon>
    </lineage>
</organism>
<dbReference type="CDD" id="cd00473">
    <property type="entry name" value="bS6"/>
    <property type="match status" value="1"/>
</dbReference>
<evidence type="ECO:0000256" key="3">
    <source>
        <dbReference type="ARBA" id="ARBA00022980"/>
    </source>
</evidence>
<dbReference type="PANTHER" id="PTHR13479:SF40">
    <property type="entry name" value="SMALL RIBOSOMAL SUBUNIT PROTEIN BS18M"/>
    <property type="match status" value="1"/>
</dbReference>
<dbReference type="InterPro" id="IPR035980">
    <property type="entry name" value="Ribosomal_bS6_sf"/>
</dbReference>
<dbReference type="NCBIfam" id="TIGR00166">
    <property type="entry name" value="S6"/>
    <property type="match status" value="1"/>
</dbReference>
<dbReference type="InterPro" id="IPR020814">
    <property type="entry name" value="Ribosomal_S6_plastid/chlpt"/>
</dbReference>
<dbReference type="InterPro" id="IPR001648">
    <property type="entry name" value="Ribosomal_bS18"/>
</dbReference>
<dbReference type="HAMAP" id="MF_00360">
    <property type="entry name" value="Ribosomal_bS6"/>
    <property type="match status" value="1"/>
</dbReference>
<dbReference type="InterPro" id="IPR000529">
    <property type="entry name" value="Ribosomal_bS6"/>
</dbReference>
<dbReference type="InterPro" id="IPR014717">
    <property type="entry name" value="Transl_elong_EF1B/ribsomal_bS6"/>
</dbReference>
<dbReference type="GO" id="GO:0003735">
    <property type="term" value="F:structural constituent of ribosome"/>
    <property type="evidence" value="ECO:0007669"/>
    <property type="project" value="InterPro"/>
</dbReference>
<dbReference type="Gene3D" id="4.10.640.10">
    <property type="entry name" value="Ribosomal protein S18"/>
    <property type="match status" value="1"/>
</dbReference>
<comment type="similarity">
    <text evidence="1">Belongs to the bacterial ribosomal protein bS18 family.</text>
</comment>
<dbReference type="PRINTS" id="PR00974">
    <property type="entry name" value="RIBOSOMALS18"/>
</dbReference>
<evidence type="ECO:0000256" key="1">
    <source>
        <dbReference type="ARBA" id="ARBA00005589"/>
    </source>
</evidence>
<dbReference type="GO" id="GO:0070181">
    <property type="term" value="F:small ribosomal subunit rRNA binding"/>
    <property type="evidence" value="ECO:0007669"/>
    <property type="project" value="TreeGrafter"/>
</dbReference>
<dbReference type="Pfam" id="PF01084">
    <property type="entry name" value="Ribosomal_S18"/>
    <property type="match status" value="1"/>
</dbReference>
<dbReference type="AlphaFoldDB" id="A0A381QGI1"/>
<sequence length="218" mass="24990">MRLYEIVYIFDETLDEDGVNKKLEKFHPLVLGKSGEVVEVDHWGVRQMAYPVKKHGSGYYIVAQVRAEADGLPEFERVLRLDVELLRYLIVLNEGEPTTGHSLLGATPPSLADKDEEDEEEEDGPDEDPPREDEDADRGFSPPEFSGGRGRRRRMEGPVIELLNYKDVLTLSHFMTEQGKILPKRTTKVTARFQRDLGRAIKRARYLALIPYIRDHEV</sequence>
<feature type="compositionally biased region" description="Acidic residues" evidence="5">
    <location>
        <begin position="114"/>
        <end position="136"/>
    </location>
</feature>
<dbReference type="NCBIfam" id="TIGR00165">
    <property type="entry name" value="S18"/>
    <property type="match status" value="1"/>
</dbReference>
<comment type="similarity">
    <text evidence="2">Belongs to the bacterial ribosomal protein bS6 family.</text>
</comment>
<dbReference type="SUPFAM" id="SSF54995">
    <property type="entry name" value="Ribosomal protein S6"/>
    <property type="match status" value="1"/>
</dbReference>
<dbReference type="GO" id="GO:0006412">
    <property type="term" value="P:translation"/>
    <property type="evidence" value="ECO:0007669"/>
    <property type="project" value="InterPro"/>
</dbReference>
<evidence type="ECO:0000313" key="6">
    <source>
        <dbReference type="EMBL" id="SUZ78425.1"/>
    </source>
</evidence>
<dbReference type="Pfam" id="PF01250">
    <property type="entry name" value="Ribosomal_S6"/>
    <property type="match status" value="1"/>
</dbReference>
<feature type="region of interest" description="Disordered" evidence="5">
    <location>
        <begin position="99"/>
        <end position="153"/>
    </location>
</feature>
<reference evidence="6" key="1">
    <citation type="submission" date="2018-05" db="EMBL/GenBank/DDBJ databases">
        <authorList>
            <person name="Lanie J.A."/>
            <person name="Ng W.-L."/>
            <person name="Kazmierczak K.M."/>
            <person name="Andrzejewski T.M."/>
            <person name="Davidsen T.M."/>
            <person name="Wayne K.J."/>
            <person name="Tettelin H."/>
            <person name="Glass J.I."/>
            <person name="Rusch D."/>
            <person name="Podicherti R."/>
            <person name="Tsui H.-C.T."/>
            <person name="Winkler M.E."/>
        </authorList>
    </citation>
    <scope>NUCLEOTIDE SEQUENCE</scope>
</reference>
<protein>
    <submittedName>
        <fullName evidence="6">Uncharacterized protein</fullName>
    </submittedName>
</protein>
<proteinExistence type="inferred from homology"/>
<dbReference type="InterPro" id="IPR036870">
    <property type="entry name" value="Ribosomal_bS18_sf"/>
</dbReference>
<dbReference type="HAMAP" id="MF_00270">
    <property type="entry name" value="Ribosomal_bS18"/>
    <property type="match status" value="1"/>
</dbReference>
<evidence type="ECO:0000256" key="2">
    <source>
        <dbReference type="ARBA" id="ARBA00009512"/>
    </source>
</evidence>